<dbReference type="EMBL" id="JAAXPE010000016">
    <property type="protein sequence ID" value="NKY87226.1"/>
    <property type="molecule type" value="Genomic_DNA"/>
</dbReference>
<evidence type="ECO:0000256" key="4">
    <source>
        <dbReference type="ARBA" id="ARBA00022807"/>
    </source>
</evidence>
<dbReference type="PANTHER" id="PTHR47359:SF3">
    <property type="entry name" value="NLP_P60 DOMAIN-CONTAINING PROTEIN-RELATED"/>
    <property type="match status" value="1"/>
</dbReference>
<reference evidence="7 8" key="1">
    <citation type="submission" date="2020-04" db="EMBL/GenBank/DDBJ databases">
        <title>MicrobeNet Type strains.</title>
        <authorList>
            <person name="Nicholson A.C."/>
        </authorList>
    </citation>
    <scope>NUCLEOTIDE SEQUENCE [LARGE SCALE GENOMIC DNA]</scope>
    <source>
        <strain evidence="7 8">DSM 44445</strain>
    </source>
</reference>
<dbReference type="Gene3D" id="3.90.1720.10">
    <property type="entry name" value="endopeptidase domain like (from Nostoc punctiforme)"/>
    <property type="match status" value="1"/>
</dbReference>
<accession>A0A7X6LZV8</accession>
<dbReference type="InterPro" id="IPR019710">
    <property type="entry name" value="DUF4226"/>
</dbReference>
<dbReference type="Pfam" id="PF00877">
    <property type="entry name" value="NLPC_P60"/>
    <property type="match status" value="1"/>
</dbReference>
<dbReference type="Pfam" id="PF10774">
    <property type="entry name" value="DUF4226"/>
    <property type="match status" value="1"/>
</dbReference>
<comment type="similarity">
    <text evidence="1">Belongs to the peptidase C40 family.</text>
</comment>
<dbReference type="GO" id="GO:0008234">
    <property type="term" value="F:cysteine-type peptidase activity"/>
    <property type="evidence" value="ECO:0007669"/>
    <property type="project" value="UniProtKB-KW"/>
</dbReference>
<dbReference type="Proteomes" id="UP000523447">
    <property type="component" value="Unassembled WGS sequence"/>
</dbReference>
<evidence type="ECO:0000256" key="1">
    <source>
        <dbReference type="ARBA" id="ARBA00007074"/>
    </source>
</evidence>
<evidence type="ECO:0000313" key="7">
    <source>
        <dbReference type="EMBL" id="NKY87226.1"/>
    </source>
</evidence>
<comment type="caution">
    <text evidence="7">The sequence shown here is derived from an EMBL/GenBank/DDBJ whole genome shotgun (WGS) entry which is preliminary data.</text>
</comment>
<dbReference type="InterPro" id="IPR000064">
    <property type="entry name" value="NLP_P60_dom"/>
</dbReference>
<keyword evidence="3" id="KW-0378">Hydrolase</keyword>
<keyword evidence="8" id="KW-1185">Reference proteome</keyword>
<dbReference type="PROSITE" id="PS51935">
    <property type="entry name" value="NLPC_P60"/>
    <property type="match status" value="1"/>
</dbReference>
<feature type="region of interest" description="Disordered" evidence="5">
    <location>
        <begin position="207"/>
        <end position="241"/>
    </location>
</feature>
<evidence type="ECO:0000256" key="2">
    <source>
        <dbReference type="ARBA" id="ARBA00022670"/>
    </source>
</evidence>
<dbReference type="InterPro" id="IPR038765">
    <property type="entry name" value="Papain-like_cys_pep_sf"/>
</dbReference>
<dbReference type="RefSeq" id="WP_051032234.1">
    <property type="nucleotide sequence ID" value="NZ_CAWPHS010000008.1"/>
</dbReference>
<dbReference type="AlphaFoldDB" id="A0A7X6LZV8"/>
<dbReference type="InterPro" id="IPR051794">
    <property type="entry name" value="PG_Endopeptidase_C40"/>
</dbReference>
<evidence type="ECO:0000313" key="8">
    <source>
        <dbReference type="Proteomes" id="UP000523447"/>
    </source>
</evidence>
<proteinExistence type="inferred from homology"/>
<evidence type="ECO:0000259" key="6">
    <source>
        <dbReference type="PROSITE" id="PS51935"/>
    </source>
</evidence>
<feature type="region of interest" description="Disordered" evidence="5">
    <location>
        <begin position="1"/>
        <end position="109"/>
    </location>
</feature>
<organism evidence="7 8">
    <name type="scientific">Nocardia veterana</name>
    <dbReference type="NCBI Taxonomy" id="132249"/>
    <lineage>
        <taxon>Bacteria</taxon>
        <taxon>Bacillati</taxon>
        <taxon>Actinomycetota</taxon>
        <taxon>Actinomycetes</taxon>
        <taxon>Mycobacteriales</taxon>
        <taxon>Nocardiaceae</taxon>
        <taxon>Nocardia</taxon>
    </lineage>
</organism>
<gene>
    <name evidence="7" type="ORF">HGA07_16495</name>
</gene>
<sequence length="480" mass="48342">MTTPAEVDHGATASDPQEGADPNAEDAQTSSAELRPLHQRDEPRPRVAPSVAPGGPRGDPNGPAPSGSPAAPAPAPPAAPPGPPPVSTGAGVVAPAGTPPVQPGPAGAAPVVAPSGPVAAPGPVPGQPAASPIPGIDPDLLATAVPAAMMGGAMALSMLPMLASALAGLGGGNGAGAGGSGADPQSGLTPQAQQAIEALKELKAAYGDGDSEDADTGGPGKKKLTGDTGDTGGTGATANQVKARRLFQRNAARAFNTLDNDLVRYITKHAGKHKVDKRAVRQLLRDVDAKLGELGPIAYTRAGQQKVHRILEDALHEAQKIVSGGQTNSADTAKEIDRLTAQYLNNLYGKQTPAGAGGTSAAGQRAVQVALQQVGKPYVWGAEGPSSFDCSGLMQYSAGAAGAKLPRTAAEQYRQLPKVAPNQIRPGDLIFPAAQFNGGNPQHVMMYIGDGKCVAAPKPGQTVRVESLPKSYAATRWASQ</sequence>
<feature type="compositionally biased region" description="Basic and acidic residues" evidence="5">
    <location>
        <begin position="35"/>
        <end position="45"/>
    </location>
</feature>
<dbReference type="GO" id="GO:0006508">
    <property type="term" value="P:proteolysis"/>
    <property type="evidence" value="ECO:0007669"/>
    <property type="project" value="UniProtKB-KW"/>
</dbReference>
<dbReference type="SUPFAM" id="SSF54001">
    <property type="entry name" value="Cysteine proteinases"/>
    <property type="match status" value="1"/>
</dbReference>
<evidence type="ECO:0000256" key="5">
    <source>
        <dbReference type="SAM" id="MobiDB-lite"/>
    </source>
</evidence>
<name>A0A7X6LZV8_9NOCA</name>
<keyword evidence="4" id="KW-0788">Thiol protease</keyword>
<feature type="compositionally biased region" description="Pro residues" evidence="5">
    <location>
        <begin position="71"/>
        <end position="86"/>
    </location>
</feature>
<feature type="compositionally biased region" description="Low complexity" evidence="5">
    <location>
        <begin position="87"/>
        <end position="96"/>
    </location>
</feature>
<dbReference type="PANTHER" id="PTHR47359">
    <property type="entry name" value="PEPTIDOGLYCAN DL-ENDOPEPTIDASE CWLO"/>
    <property type="match status" value="1"/>
</dbReference>
<feature type="domain" description="NlpC/P60" evidence="6">
    <location>
        <begin position="360"/>
        <end position="480"/>
    </location>
</feature>
<protein>
    <submittedName>
        <fullName evidence="7">DUF4226 domain-containing protein</fullName>
    </submittedName>
</protein>
<evidence type="ECO:0000256" key="3">
    <source>
        <dbReference type="ARBA" id="ARBA00022801"/>
    </source>
</evidence>
<keyword evidence="2" id="KW-0645">Protease</keyword>